<dbReference type="GO" id="GO:0043107">
    <property type="term" value="P:type IV pilus-dependent motility"/>
    <property type="evidence" value="ECO:0007669"/>
    <property type="project" value="InterPro"/>
</dbReference>
<dbReference type="Gene3D" id="3.30.70.60">
    <property type="match status" value="1"/>
</dbReference>
<protein>
    <submittedName>
        <fullName evidence="1">Uncharacterized protein</fullName>
    </submittedName>
</protein>
<dbReference type="AlphaFoldDB" id="A0A0U5AYA9"/>
<name>A0A0U5AYA9_9BACL</name>
<dbReference type="EMBL" id="AP017312">
    <property type="protein sequence ID" value="BAU26992.1"/>
    <property type="molecule type" value="Genomic_DNA"/>
</dbReference>
<dbReference type="OrthoDB" id="2679816at2"/>
<proteinExistence type="predicted"/>
<dbReference type="InterPro" id="IPR007445">
    <property type="entry name" value="PilO"/>
</dbReference>
<organism evidence="1 2">
    <name type="scientific">Aneurinibacillus soli</name>
    <dbReference type="NCBI Taxonomy" id="1500254"/>
    <lineage>
        <taxon>Bacteria</taxon>
        <taxon>Bacillati</taxon>
        <taxon>Bacillota</taxon>
        <taxon>Bacilli</taxon>
        <taxon>Bacillales</taxon>
        <taxon>Paenibacillaceae</taxon>
        <taxon>Aneurinibacillus group</taxon>
        <taxon>Aneurinibacillus</taxon>
    </lineage>
</organism>
<dbReference type="GO" id="GO:0043683">
    <property type="term" value="P:type IV pilus assembly"/>
    <property type="evidence" value="ECO:0007669"/>
    <property type="project" value="InterPro"/>
</dbReference>
<dbReference type="RefSeq" id="WP_096463982.1">
    <property type="nucleotide sequence ID" value="NZ_AP017312.1"/>
</dbReference>
<evidence type="ECO:0000313" key="1">
    <source>
        <dbReference type="EMBL" id="BAU26992.1"/>
    </source>
</evidence>
<evidence type="ECO:0000313" key="2">
    <source>
        <dbReference type="Proteomes" id="UP000217696"/>
    </source>
</evidence>
<reference evidence="1 2" key="1">
    <citation type="submission" date="2015-12" db="EMBL/GenBank/DDBJ databases">
        <title>Genome sequence of Aneurinibacillus soli.</title>
        <authorList>
            <person name="Lee J.S."/>
            <person name="Lee K.C."/>
            <person name="Kim K.K."/>
            <person name="Lee B.W."/>
        </authorList>
    </citation>
    <scope>NUCLEOTIDE SEQUENCE [LARGE SCALE GENOMIC DNA]</scope>
    <source>
        <strain evidence="1 2">CB4</strain>
    </source>
</reference>
<dbReference type="InterPro" id="IPR014717">
    <property type="entry name" value="Transl_elong_EF1B/ribsomal_bS6"/>
</dbReference>
<dbReference type="KEGG" id="asoc:CB4_01161"/>
<accession>A0A0U5AYA9</accession>
<gene>
    <name evidence="1" type="ORF">CB4_01161</name>
</gene>
<dbReference type="Proteomes" id="UP000217696">
    <property type="component" value="Chromosome"/>
</dbReference>
<sequence>MEEKQRQSILILFSLLFVLLAVYYFLYYQPAVREKEQALVRVETLKSKVSAISSNQKQTDGKPPQEQVQKIAERIPVEPYTDQLVLDLGNLQSIGRVQIVTVSFEEGKDVNVKQLAALFGTPLANEQENKKTSLEEKLDVTTKKEPASIKNDVKPSVNVQAVEQALPSETLKAVEMKLTVKGNYSDIYTFVNELQNISRYLRVDELSFTSPRKDDFVIPKDQQLNASLKLTSYYAPQYAPLLDKKPEPVVPAAVGKKDPTE</sequence>
<keyword evidence="2" id="KW-1185">Reference proteome</keyword>
<dbReference type="Pfam" id="PF04350">
    <property type="entry name" value="PilO"/>
    <property type="match status" value="1"/>
</dbReference>